<accession>A0ABZ3F621</accession>
<name>A0ABZ3F621_9HELI</name>
<evidence type="ECO:0000313" key="2">
    <source>
        <dbReference type="Proteomes" id="UP001434737"/>
    </source>
</evidence>
<proteinExistence type="predicted"/>
<dbReference type="RefSeq" id="WP_343353650.1">
    <property type="nucleotide sequence ID" value="NZ_CP145316.1"/>
</dbReference>
<gene>
    <name evidence="1" type="ORF">V3I05_00275</name>
</gene>
<protein>
    <recommendedName>
        <fullName evidence="3">SH3 domain-containing protein</fullName>
    </recommendedName>
</protein>
<dbReference type="EMBL" id="CP145316">
    <property type="protein sequence ID" value="XAM18165.1"/>
    <property type="molecule type" value="Genomic_DNA"/>
</dbReference>
<organism evidence="1 2">
    <name type="scientific">Helicobacter mastomyrinus</name>
    <dbReference type="NCBI Taxonomy" id="287948"/>
    <lineage>
        <taxon>Bacteria</taxon>
        <taxon>Pseudomonadati</taxon>
        <taxon>Campylobacterota</taxon>
        <taxon>Epsilonproteobacteria</taxon>
        <taxon>Campylobacterales</taxon>
        <taxon>Helicobacteraceae</taxon>
        <taxon>Helicobacter</taxon>
    </lineage>
</organism>
<reference evidence="1 2" key="1">
    <citation type="submission" date="2024-02" db="EMBL/GenBank/DDBJ databases">
        <title>Genome and pathogenicity analysis of Helicobacter mastomyrinus isolated from mice.</title>
        <authorList>
            <person name="Zhu L."/>
        </authorList>
    </citation>
    <scope>NUCLEOTIDE SEQUENCE [LARGE SCALE GENOMIC DNA]</scope>
    <source>
        <strain evidence="1 2">Hm-17</strain>
    </source>
</reference>
<evidence type="ECO:0000313" key="1">
    <source>
        <dbReference type="EMBL" id="XAM18165.1"/>
    </source>
</evidence>
<dbReference type="Proteomes" id="UP001434737">
    <property type="component" value="Chromosome"/>
</dbReference>
<evidence type="ECO:0008006" key="3">
    <source>
        <dbReference type="Google" id="ProtNLM"/>
    </source>
</evidence>
<keyword evidence="2" id="KW-1185">Reference proteome</keyword>
<sequence length="72" mass="8203">MHNPYKDTNLVVRYTTGTQGFIPLKYISEIVGNATGNQYAIIDKEELAQLKREAAQQTLFTYAKEVSNEYSK</sequence>